<sequence>MKRYELSEAQWASVASLLPGKASDPGRTGSDNRLFVNGCLRVLRFGAHWRDLPDRYGKWKTVHRRFSRWCHAGVWKQVFEALTADRDNKYLMLDSTIVRAHQQAASGKGEAKDQALGRSRGGLTTKIHMLADTLGRLLRFIVTARQIGDVTQAPALLKGQEGHAVLADIAYDSNALHAIIAQIGAEAVIPSNRTRKIIIPPDAIAYKQRNRIEQRFNRLKHFRRVATHYERRTVHFSGFVFLAAAMLGLR</sequence>
<dbReference type="AlphaFoldDB" id="A0A419R2T5"/>
<dbReference type="Pfam" id="PF13340">
    <property type="entry name" value="DUF4096"/>
    <property type="match status" value="1"/>
</dbReference>
<evidence type="ECO:0000259" key="1">
    <source>
        <dbReference type="Pfam" id="PF01609"/>
    </source>
</evidence>
<feature type="domain" description="Insertion element IS402-like" evidence="2">
    <location>
        <begin position="6"/>
        <end position="79"/>
    </location>
</feature>
<dbReference type="OrthoDB" id="9798237at2"/>
<comment type="caution">
    <text evidence="3">The sequence shown here is derived from an EMBL/GenBank/DDBJ whole genome shotgun (WGS) entry which is preliminary data.</text>
</comment>
<keyword evidence="4" id="KW-1185">Reference proteome</keyword>
<dbReference type="InterPro" id="IPR025161">
    <property type="entry name" value="IS402-like_dom"/>
</dbReference>
<dbReference type="NCBIfam" id="NF033580">
    <property type="entry name" value="transpos_IS5_3"/>
    <property type="match status" value="1"/>
</dbReference>
<name>A0A419R2T5_9SPHN</name>
<feature type="domain" description="Transposase IS4-like" evidence="1">
    <location>
        <begin position="92"/>
        <end position="245"/>
    </location>
</feature>
<evidence type="ECO:0000259" key="2">
    <source>
        <dbReference type="Pfam" id="PF13340"/>
    </source>
</evidence>
<dbReference type="Pfam" id="PF01609">
    <property type="entry name" value="DDE_Tnp_1"/>
    <property type="match status" value="1"/>
</dbReference>
<dbReference type="PANTHER" id="PTHR30007:SF1">
    <property type="entry name" value="BLR1914 PROTEIN"/>
    <property type="match status" value="1"/>
</dbReference>
<dbReference type="GO" id="GO:0004803">
    <property type="term" value="F:transposase activity"/>
    <property type="evidence" value="ECO:0007669"/>
    <property type="project" value="InterPro"/>
</dbReference>
<dbReference type="Proteomes" id="UP000284322">
    <property type="component" value="Unassembled WGS sequence"/>
</dbReference>
<dbReference type="InterPro" id="IPR002559">
    <property type="entry name" value="Transposase_11"/>
</dbReference>
<dbReference type="GO" id="GO:0003677">
    <property type="term" value="F:DNA binding"/>
    <property type="evidence" value="ECO:0007669"/>
    <property type="project" value="InterPro"/>
</dbReference>
<evidence type="ECO:0000313" key="4">
    <source>
        <dbReference type="Proteomes" id="UP000284322"/>
    </source>
</evidence>
<dbReference type="EMBL" id="RAHJ01000018">
    <property type="protein sequence ID" value="RJX68234.1"/>
    <property type="molecule type" value="Genomic_DNA"/>
</dbReference>
<dbReference type="PANTHER" id="PTHR30007">
    <property type="entry name" value="PHP DOMAIN PROTEIN"/>
    <property type="match status" value="1"/>
</dbReference>
<gene>
    <name evidence="3" type="ORF">D6858_07745</name>
</gene>
<organism evidence="3 4">
    <name type="scientific">Tsuneonella suprasediminis</name>
    <dbReference type="NCBI Taxonomy" id="2306996"/>
    <lineage>
        <taxon>Bacteria</taxon>
        <taxon>Pseudomonadati</taxon>
        <taxon>Pseudomonadota</taxon>
        <taxon>Alphaproteobacteria</taxon>
        <taxon>Sphingomonadales</taxon>
        <taxon>Erythrobacteraceae</taxon>
        <taxon>Tsuneonella</taxon>
    </lineage>
</organism>
<proteinExistence type="predicted"/>
<accession>A0A419R2T5</accession>
<dbReference type="GO" id="GO:0006313">
    <property type="term" value="P:DNA transposition"/>
    <property type="evidence" value="ECO:0007669"/>
    <property type="project" value="InterPro"/>
</dbReference>
<evidence type="ECO:0000313" key="3">
    <source>
        <dbReference type="EMBL" id="RJX68234.1"/>
    </source>
</evidence>
<reference evidence="3 4" key="1">
    <citation type="submission" date="2018-09" db="EMBL/GenBank/DDBJ databases">
        <title>Altererythrobacter sp.Ery1 and Ery12, the genome sequencing of novel strains in genus Alterythrobacter.</title>
        <authorList>
            <person name="Cheng H."/>
            <person name="Wu Y.-H."/>
            <person name="Fang C."/>
            <person name="Xu X.-W."/>
        </authorList>
    </citation>
    <scope>NUCLEOTIDE SEQUENCE [LARGE SCALE GENOMIC DNA]</scope>
    <source>
        <strain evidence="3 4">Ery12</strain>
    </source>
</reference>
<protein>
    <submittedName>
        <fullName evidence="3">IS5 family transposase</fullName>
    </submittedName>
</protein>